<sequence length="174" mass="20296">MKLLAFIGTTAIEHHPRQVGYLNLISLYSDADFFRHLRVTRTTFQYLSVYLQNSSFRSQVIFHGGFEPMTVNETLYINLQYLGNQGSMRLLADKFNRTESTICNVIDEFLKFIFNKQSDFIKFPSREQIRLVASKFKSKANFPCVVSALDGCHIPFHPKSPNQVPYRNYKKFYS</sequence>
<feature type="non-terminal residue" evidence="1">
    <location>
        <position position="174"/>
    </location>
</feature>
<dbReference type="AlphaFoldDB" id="A0A164IEJ9"/>
<evidence type="ECO:0000313" key="2">
    <source>
        <dbReference type="Proteomes" id="UP000076858"/>
    </source>
</evidence>
<comment type="caution">
    <text evidence="1">The sequence shown here is derived from an EMBL/GenBank/DDBJ whole genome shotgun (WGS) entry which is preliminary data.</text>
</comment>
<name>A0A164IEJ9_9CRUS</name>
<dbReference type="STRING" id="35525.A0A164IEJ9"/>
<protein>
    <recommendedName>
        <fullName evidence="3">DDE Tnp4 domain-containing protein</fullName>
    </recommendedName>
</protein>
<dbReference type="EMBL" id="LRGB01007449">
    <property type="protein sequence ID" value="KZS01173.1"/>
    <property type="molecule type" value="Genomic_DNA"/>
</dbReference>
<gene>
    <name evidence="1" type="ORF">APZ42_002245</name>
</gene>
<dbReference type="OrthoDB" id="6379513at2759"/>
<keyword evidence="2" id="KW-1185">Reference proteome</keyword>
<dbReference type="Proteomes" id="UP000076858">
    <property type="component" value="Unassembled WGS sequence"/>
</dbReference>
<organism evidence="1 2">
    <name type="scientific">Daphnia magna</name>
    <dbReference type="NCBI Taxonomy" id="35525"/>
    <lineage>
        <taxon>Eukaryota</taxon>
        <taxon>Metazoa</taxon>
        <taxon>Ecdysozoa</taxon>
        <taxon>Arthropoda</taxon>
        <taxon>Crustacea</taxon>
        <taxon>Branchiopoda</taxon>
        <taxon>Diplostraca</taxon>
        <taxon>Cladocera</taxon>
        <taxon>Anomopoda</taxon>
        <taxon>Daphniidae</taxon>
        <taxon>Daphnia</taxon>
    </lineage>
</organism>
<accession>A0A164IEJ9</accession>
<proteinExistence type="predicted"/>
<evidence type="ECO:0008006" key="3">
    <source>
        <dbReference type="Google" id="ProtNLM"/>
    </source>
</evidence>
<reference evidence="1 2" key="1">
    <citation type="submission" date="2016-03" db="EMBL/GenBank/DDBJ databases">
        <title>EvidentialGene: Evidence-directed Construction of Genes on Genomes.</title>
        <authorList>
            <person name="Gilbert D.G."/>
            <person name="Choi J.-H."/>
            <person name="Mockaitis K."/>
            <person name="Colbourne J."/>
            <person name="Pfrender M."/>
        </authorList>
    </citation>
    <scope>NUCLEOTIDE SEQUENCE [LARGE SCALE GENOMIC DNA]</scope>
    <source>
        <strain evidence="1 2">Xinb3</strain>
        <tissue evidence="1">Complete organism</tissue>
    </source>
</reference>
<evidence type="ECO:0000313" key="1">
    <source>
        <dbReference type="EMBL" id="KZS01173.1"/>
    </source>
</evidence>